<name>A0A397HL97_9GLOM</name>
<dbReference type="Proteomes" id="UP000266861">
    <property type="component" value="Unassembled WGS sequence"/>
</dbReference>
<accession>A0A397HL97</accession>
<dbReference type="EMBL" id="PQFF01000299">
    <property type="protein sequence ID" value="RHZ63869.1"/>
    <property type="molecule type" value="Genomic_DNA"/>
</dbReference>
<protein>
    <submittedName>
        <fullName evidence="1">Uncharacterized protein</fullName>
    </submittedName>
</protein>
<gene>
    <name evidence="1" type="ORF">Glove_327g7</name>
</gene>
<dbReference type="OrthoDB" id="2359491at2759"/>
<evidence type="ECO:0000313" key="1">
    <source>
        <dbReference type="EMBL" id="RHZ63869.1"/>
    </source>
</evidence>
<reference evidence="1 2" key="1">
    <citation type="submission" date="2018-08" db="EMBL/GenBank/DDBJ databases">
        <title>Genome and evolution of the arbuscular mycorrhizal fungus Diversispora epigaea (formerly Glomus versiforme) and its bacterial endosymbionts.</title>
        <authorList>
            <person name="Sun X."/>
            <person name="Fei Z."/>
            <person name="Harrison M."/>
        </authorList>
    </citation>
    <scope>NUCLEOTIDE SEQUENCE [LARGE SCALE GENOMIC DNA]</scope>
    <source>
        <strain evidence="1 2">IT104</strain>
    </source>
</reference>
<keyword evidence="2" id="KW-1185">Reference proteome</keyword>
<evidence type="ECO:0000313" key="2">
    <source>
        <dbReference type="Proteomes" id="UP000266861"/>
    </source>
</evidence>
<dbReference type="AlphaFoldDB" id="A0A397HL97"/>
<organism evidence="1 2">
    <name type="scientific">Diversispora epigaea</name>
    <dbReference type="NCBI Taxonomy" id="1348612"/>
    <lineage>
        <taxon>Eukaryota</taxon>
        <taxon>Fungi</taxon>
        <taxon>Fungi incertae sedis</taxon>
        <taxon>Mucoromycota</taxon>
        <taxon>Glomeromycotina</taxon>
        <taxon>Glomeromycetes</taxon>
        <taxon>Diversisporales</taxon>
        <taxon>Diversisporaceae</taxon>
        <taxon>Diversispora</taxon>
    </lineage>
</organism>
<sequence length="147" mass="17496">MQPCFTKTIASTQPQINISELVWQRFEDLWNEIKILPEEEMMLERVLESRLNCIDELKKEIESGKCILITQIFLNEEPVIEFRSSFMEGLEFDAFFQKYQIALEVQGAQHWLHNTSWYKDIEDLRILLIVIRRKDACVKVSSKNVER</sequence>
<proteinExistence type="predicted"/>
<comment type="caution">
    <text evidence="1">The sequence shown here is derived from an EMBL/GenBank/DDBJ whole genome shotgun (WGS) entry which is preliminary data.</text>
</comment>